<dbReference type="CDD" id="cd00555">
    <property type="entry name" value="Maf"/>
    <property type="match status" value="1"/>
</dbReference>
<dbReference type="SUPFAM" id="SSF52972">
    <property type="entry name" value="ITPase-like"/>
    <property type="match status" value="1"/>
</dbReference>
<dbReference type="Gene3D" id="3.90.950.10">
    <property type="match status" value="1"/>
</dbReference>
<dbReference type="RefSeq" id="WP_006302778.1">
    <property type="nucleotide sequence ID" value="NZ_ACGK02000001.1"/>
</dbReference>
<feature type="site" description="Important for substrate specificity" evidence="3">
    <location>
        <position position="150"/>
    </location>
</feature>
<keyword evidence="2 3" id="KW-0378">Hydrolase</keyword>
<dbReference type="InterPro" id="IPR029001">
    <property type="entry name" value="ITPase-like_fam"/>
</dbReference>
<keyword evidence="3" id="KW-0546">Nucleotide metabolism</keyword>
<dbReference type="HAMAP" id="MF_00528">
    <property type="entry name" value="Maf"/>
    <property type="match status" value="1"/>
</dbReference>
<dbReference type="PANTHER" id="PTHR43213:SF5">
    <property type="entry name" value="BIFUNCTIONAL DTTP_UTP PYROPHOSPHATASE_METHYLTRANSFERASE PROTEIN-RELATED"/>
    <property type="match status" value="1"/>
</dbReference>
<protein>
    <recommendedName>
        <fullName evidence="3">dTTP/UTP pyrophosphatase</fullName>
        <shortName evidence="3">dTTPase/UTPase</shortName>
        <ecNumber evidence="3">3.6.1.9</ecNumber>
    </recommendedName>
    <alternativeName>
        <fullName evidence="3">Nucleoside triphosphate pyrophosphatase</fullName>
    </alternativeName>
    <alternativeName>
        <fullName evidence="3">Nucleotide pyrophosphatase</fullName>
        <shortName evidence="3">Nucleotide PPase</shortName>
    </alternativeName>
</protein>
<comment type="caution">
    <text evidence="3">Lacks conserved residue(s) required for the propagation of feature annotation.</text>
</comment>
<evidence type="ECO:0000256" key="3">
    <source>
        <dbReference type="HAMAP-Rule" id="MF_00528"/>
    </source>
</evidence>
<feature type="site" description="Important for substrate specificity" evidence="3">
    <location>
        <position position="9"/>
    </location>
</feature>
<dbReference type="EC" id="3.6.1.9" evidence="3"/>
<dbReference type="GO" id="GO:0009117">
    <property type="term" value="P:nucleotide metabolic process"/>
    <property type="evidence" value="ECO:0007669"/>
    <property type="project" value="UniProtKB-KW"/>
</dbReference>
<organism evidence="4 5">
    <name type="scientific">Fannyhessea vaginae DSM 15829</name>
    <dbReference type="NCBI Taxonomy" id="525256"/>
    <lineage>
        <taxon>Bacteria</taxon>
        <taxon>Bacillati</taxon>
        <taxon>Actinomycetota</taxon>
        <taxon>Coriobacteriia</taxon>
        <taxon>Coriobacteriales</taxon>
        <taxon>Atopobiaceae</taxon>
        <taxon>Fannyhessea</taxon>
    </lineage>
</organism>
<sequence>MILASASPRRKELLNQVGIYPKIIPSSCDEHAYPNEQPLDLVQRLAHMKAHACPCTDTSTCVLAADTIVWTQTGKILGKPHDDNDAAYKLRLLSGGMHNVSTAVSILYHGKETAFISTTHVWFYALSNEEINAYIQTGEPRDKAGAYGIQGLGAAFVEHIEGDYYTVVGLPLARVVRCLRQLGVKLT</sequence>
<dbReference type="Pfam" id="PF02545">
    <property type="entry name" value="Maf"/>
    <property type="match status" value="1"/>
</dbReference>
<feature type="site" description="Important for substrate specificity" evidence="3">
    <location>
        <position position="67"/>
    </location>
</feature>
<evidence type="ECO:0000256" key="2">
    <source>
        <dbReference type="ARBA" id="ARBA00022801"/>
    </source>
</evidence>
<accession>F1T4K6</accession>
<feature type="active site" description="Proton acceptor" evidence="3">
    <location>
        <position position="66"/>
    </location>
</feature>
<dbReference type="AlphaFoldDB" id="F1T4K6"/>
<comment type="cofactor">
    <cofactor evidence="1 3">
        <name>a divalent metal cation</name>
        <dbReference type="ChEBI" id="CHEBI:60240"/>
    </cofactor>
</comment>
<evidence type="ECO:0000256" key="1">
    <source>
        <dbReference type="ARBA" id="ARBA00001968"/>
    </source>
</evidence>
<name>F1T4K6_9ACTN</name>
<dbReference type="eggNOG" id="COG0424">
    <property type="taxonomic scope" value="Bacteria"/>
</dbReference>
<proteinExistence type="inferred from homology"/>
<comment type="catalytic activity">
    <reaction evidence="3">
        <text>UTP + H2O = UMP + diphosphate + H(+)</text>
        <dbReference type="Rhea" id="RHEA:29395"/>
        <dbReference type="ChEBI" id="CHEBI:15377"/>
        <dbReference type="ChEBI" id="CHEBI:15378"/>
        <dbReference type="ChEBI" id="CHEBI:33019"/>
        <dbReference type="ChEBI" id="CHEBI:46398"/>
        <dbReference type="ChEBI" id="CHEBI:57865"/>
        <dbReference type="EC" id="3.6.1.9"/>
    </reaction>
</comment>
<dbReference type="GO" id="GO:0005737">
    <property type="term" value="C:cytoplasm"/>
    <property type="evidence" value="ECO:0007669"/>
    <property type="project" value="UniProtKB-SubCell"/>
</dbReference>
<dbReference type="NCBIfam" id="TIGR00172">
    <property type="entry name" value="maf"/>
    <property type="match status" value="1"/>
</dbReference>
<comment type="subcellular location">
    <subcellularLocation>
        <location evidence="3">Cytoplasm</location>
    </subcellularLocation>
</comment>
<dbReference type="InterPro" id="IPR003697">
    <property type="entry name" value="Maf-like"/>
</dbReference>
<reference evidence="4 5" key="1">
    <citation type="submission" date="2011-02" db="EMBL/GenBank/DDBJ databases">
        <authorList>
            <person name="Muzny D."/>
            <person name="Qin X."/>
            <person name="Buhay C."/>
            <person name="Dugan-Rocha S."/>
            <person name="Ding Y."/>
            <person name="Chen G."/>
            <person name="Hawes A."/>
            <person name="Holder M."/>
            <person name="Jhangiani S."/>
            <person name="Johnson A."/>
            <person name="Khan Z."/>
            <person name="Li Z."/>
            <person name="Liu W."/>
            <person name="Liu X."/>
            <person name="Perez L."/>
            <person name="Shen H."/>
            <person name="Wang Q."/>
            <person name="Watt J."/>
            <person name="Xi L."/>
            <person name="Xin Y."/>
            <person name="Zhou J."/>
            <person name="Deng J."/>
            <person name="Jiang H."/>
            <person name="Liu Y."/>
            <person name="Qu J."/>
            <person name="Song X.-Z."/>
            <person name="Zhang L."/>
            <person name="Villasana D."/>
            <person name="Johnson A."/>
            <person name="Liu J."/>
            <person name="Liyanage D."/>
            <person name="Lorensuhewa L."/>
            <person name="Robinson T."/>
            <person name="Song A."/>
            <person name="Song B.-B."/>
            <person name="Dinh H."/>
            <person name="Thornton R."/>
            <person name="Coyle M."/>
            <person name="Francisco L."/>
            <person name="Jackson L."/>
            <person name="Javaid M."/>
            <person name="Korchina V."/>
            <person name="Kovar C."/>
            <person name="Mata R."/>
            <person name="Mathew T."/>
            <person name="Ngo R."/>
            <person name="Nguyen L."/>
            <person name="Nguyen N."/>
            <person name="Okwuonu G."/>
            <person name="Ongeri F."/>
            <person name="Pham C."/>
            <person name="Simmons D."/>
            <person name="Wilczek-Boney K."/>
            <person name="Hale W."/>
            <person name="Jakkamsetti A."/>
            <person name="Pham P."/>
            <person name="Ruth R."/>
            <person name="San Lucas F."/>
            <person name="Warren J."/>
            <person name="Zhang J."/>
            <person name="Zhao Z."/>
            <person name="Zhou C."/>
            <person name="Zhu D."/>
            <person name="Lee S."/>
            <person name="Bess C."/>
            <person name="Blankenburg K."/>
            <person name="Forbes L."/>
            <person name="Fu Q."/>
            <person name="Gubbala S."/>
            <person name="Hirani K."/>
            <person name="Jayaseelan J.C."/>
            <person name="Lara F."/>
            <person name="Munidasa M."/>
            <person name="Palculict T."/>
            <person name="Patil S."/>
            <person name="Pu L.-L."/>
            <person name="Saada N."/>
            <person name="Tang L."/>
            <person name="Weissenberger G."/>
            <person name="Zhu Y."/>
            <person name="Hemphill L."/>
            <person name="Shang Y."/>
            <person name="Youmans B."/>
            <person name="Ayvaz T."/>
            <person name="Ross M."/>
            <person name="Santibanez J."/>
            <person name="Aqrawi P."/>
            <person name="Gross S."/>
            <person name="Joshi V."/>
            <person name="Fowler G."/>
            <person name="Nazareth L."/>
            <person name="Reid J."/>
            <person name="Worley K."/>
            <person name="Petrosino J."/>
            <person name="Highlander S."/>
            <person name="Gibbs R."/>
        </authorList>
    </citation>
    <scope>NUCLEOTIDE SEQUENCE [LARGE SCALE GENOMIC DNA]</scope>
    <source>
        <strain evidence="4 5">DSM 15829</strain>
    </source>
</reference>
<dbReference type="PIRSF" id="PIRSF006305">
    <property type="entry name" value="Maf"/>
    <property type="match status" value="1"/>
</dbReference>
<keyword evidence="5" id="KW-1185">Reference proteome</keyword>
<dbReference type="GO" id="GO:0036221">
    <property type="term" value="F:UTP diphosphatase activity"/>
    <property type="evidence" value="ECO:0007669"/>
    <property type="project" value="RHEA"/>
</dbReference>
<comment type="function">
    <text evidence="3">Nucleoside triphosphate pyrophosphatase that hydrolyzes dTTP and UTP. May have a dual role in cell division arrest and in preventing the incorporation of modified nucleotides into cellular nucleic acids.</text>
</comment>
<evidence type="ECO:0000313" key="5">
    <source>
        <dbReference type="Proteomes" id="UP000005947"/>
    </source>
</evidence>
<dbReference type="Proteomes" id="UP000005947">
    <property type="component" value="Unassembled WGS sequence"/>
</dbReference>
<comment type="caution">
    <text evidence="4">The sequence shown here is derived from an EMBL/GenBank/DDBJ whole genome shotgun (WGS) entry which is preliminary data.</text>
</comment>
<comment type="catalytic activity">
    <reaction evidence="3">
        <text>dTTP + H2O = dTMP + diphosphate + H(+)</text>
        <dbReference type="Rhea" id="RHEA:28534"/>
        <dbReference type="ChEBI" id="CHEBI:15377"/>
        <dbReference type="ChEBI" id="CHEBI:15378"/>
        <dbReference type="ChEBI" id="CHEBI:33019"/>
        <dbReference type="ChEBI" id="CHEBI:37568"/>
        <dbReference type="ChEBI" id="CHEBI:63528"/>
        <dbReference type="EC" id="3.6.1.9"/>
    </reaction>
</comment>
<dbReference type="GO" id="GO:0036218">
    <property type="term" value="F:dTTP diphosphatase activity"/>
    <property type="evidence" value="ECO:0007669"/>
    <property type="project" value="RHEA"/>
</dbReference>
<evidence type="ECO:0000313" key="4">
    <source>
        <dbReference type="EMBL" id="EGF23650.1"/>
    </source>
</evidence>
<dbReference type="EMBL" id="ACGK02000001">
    <property type="protein sequence ID" value="EGF23650.1"/>
    <property type="molecule type" value="Genomic_DNA"/>
</dbReference>
<keyword evidence="3" id="KW-0963">Cytoplasm</keyword>
<gene>
    <name evidence="4" type="primary">maf</name>
    <name evidence="4" type="ORF">HMPREF0091_10597</name>
</gene>
<dbReference type="GeneID" id="93210201"/>
<dbReference type="OrthoDB" id="3527985at2"/>
<dbReference type="PANTHER" id="PTHR43213">
    <property type="entry name" value="BIFUNCTIONAL DTTP/UTP PYROPHOSPHATASE/METHYLTRANSFERASE PROTEIN-RELATED"/>
    <property type="match status" value="1"/>
</dbReference>
<comment type="similarity">
    <text evidence="3">Belongs to the Maf family. YhdE subfamily.</text>
</comment>